<name>A0A1W1V4H1_PEPAS</name>
<proteinExistence type="inferred from homology"/>
<accession>A0A1W1V4H1</accession>
<feature type="domain" description="EamA" evidence="8">
    <location>
        <begin position="11"/>
        <end position="149"/>
    </location>
</feature>
<evidence type="ECO:0000256" key="2">
    <source>
        <dbReference type="ARBA" id="ARBA00007362"/>
    </source>
</evidence>
<dbReference type="OrthoDB" id="9810818at2"/>
<evidence type="ECO:0000256" key="7">
    <source>
        <dbReference type="SAM" id="Phobius"/>
    </source>
</evidence>
<dbReference type="InterPro" id="IPR000620">
    <property type="entry name" value="EamA_dom"/>
</dbReference>
<dbReference type="PANTHER" id="PTHR32322:SF18">
    <property type="entry name" value="S-ADENOSYLMETHIONINE_S-ADENOSYLHOMOCYSTEINE TRANSPORTER"/>
    <property type="match status" value="1"/>
</dbReference>
<feature type="transmembrane region" description="Helical" evidence="7">
    <location>
        <begin position="133"/>
        <end position="153"/>
    </location>
</feature>
<evidence type="ECO:0000256" key="5">
    <source>
        <dbReference type="ARBA" id="ARBA00022989"/>
    </source>
</evidence>
<dbReference type="InterPro" id="IPR050638">
    <property type="entry name" value="AA-Vitamin_Transporters"/>
</dbReference>
<dbReference type="STRING" id="573058.SAMN00017477_1370"/>
<evidence type="ECO:0000313" key="9">
    <source>
        <dbReference type="EMBL" id="SMB88225.1"/>
    </source>
</evidence>
<comment type="subcellular location">
    <subcellularLocation>
        <location evidence="1">Cell membrane</location>
        <topology evidence="1">Multi-pass membrane protein</topology>
    </subcellularLocation>
</comment>
<protein>
    <submittedName>
        <fullName evidence="9">Threonine/homoserine efflux transporter RhtA</fullName>
    </submittedName>
</protein>
<feature type="transmembrane region" description="Helical" evidence="7">
    <location>
        <begin position="252"/>
        <end position="273"/>
    </location>
</feature>
<dbReference type="EMBL" id="FWWR01000009">
    <property type="protein sequence ID" value="SMB88225.1"/>
    <property type="molecule type" value="Genomic_DNA"/>
</dbReference>
<feature type="transmembrane region" description="Helical" evidence="7">
    <location>
        <begin position="159"/>
        <end position="180"/>
    </location>
</feature>
<dbReference type="Pfam" id="PF00892">
    <property type="entry name" value="EamA"/>
    <property type="match status" value="2"/>
</dbReference>
<feature type="transmembrane region" description="Helical" evidence="7">
    <location>
        <begin position="222"/>
        <end position="245"/>
    </location>
</feature>
<keyword evidence="10" id="KW-1185">Reference proteome</keyword>
<gene>
    <name evidence="9" type="ORF">SAMN00017477_1370</name>
</gene>
<keyword evidence="6 7" id="KW-0472">Membrane</keyword>
<dbReference type="GO" id="GO:0005886">
    <property type="term" value="C:plasma membrane"/>
    <property type="evidence" value="ECO:0007669"/>
    <property type="project" value="UniProtKB-SubCell"/>
</dbReference>
<dbReference type="Proteomes" id="UP000192368">
    <property type="component" value="Unassembled WGS sequence"/>
</dbReference>
<feature type="transmembrane region" description="Helical" evidence="7">
    <location>
        <begin position="77"/>
        <end position="97"/>
    </location>
</feature>
<evidence type="ECO:0000256" key="4">
    <source>
        <dbReference type="ARBA" id="ARBA00022692"/>
    </source>
</evidence>
<evidence type="ECO:0000259" key="8">
    <source>
        <dbReference type="Pfam" id="PF00892"/>
    </source>
</evidence>
<evidence type="ECO:0000256" key="6">
    <source>
        <dbReference type="ARBA" id="ARBA00023136"/>
    </source>
</evidence>
<keyword evidence="5 7" id="KW-1133">Transmembrane helix</keyword>
<dbReference type="RefSeq" id="WP_084230918.1">
    <property type="nucleotide sequence ID" value="NZ_FWWR01000009.1"/>
</dbReference>
<dbReference type="PANTHER" id="PTHR32322">
    <property type="entry name" value="INNER MEMBRANE TRANSPORTER"/>
    <property type="match status" value="1"/>
</dbReference>
<evidence type="ECO:0000256" key="3">
    <source>
        <dbReference type="ARBA" id="ARBA00022475"/>
    </source>
</evidence>
<evidence type="ECO:0000313" key="10">
    <source>
        <dbReference type="Proteomes" id="UP000192368"/>
    </source>
</evidence>
<dbReference type="InterPro" id="IPR037185">
    <property type="entry name" value="EmrE-like"/>
</dbReference>
<feature type="transmembrane region" description="Helical" evidence="7">
    <location>
        <begin position="279"/>
        <end position="297"/>
    </location>
</feature>
<reference evidence="10" key="1">
    <citation type="submission" date="2017-04" db="EMBL/GenBank/DDBJ databases">
        <authorList>
            <person name="Varghese N."/>
            <person name="Submissions S."/>
        </authorList>
    </citation>
    <scope>NUCLEOTIDE SEQUENCE [LARGE SCALE GENOMIC DNA]</scope>
    <source>
        <strain evidence="10">DSM 20463</strain>
    </source>
</reference>
<organism evidence="9 10">
    <name type="scientific">Peptoniphilus asaccharolyticus DSM 20463</name>
    <dbReference type="NCBI Taxonomy" id="573058"/>
    <lineage>
        <taxon>Bacteria</taxon>
        <taxon>Bacillati</taxon>
        <taxon>Bacillota</taxon>
        <taxon>Tissierellia</taxon>
        <taxon>Tissierellales</taxon>
        <taxon>Peptoniphilaceae</taxon>
        <taxon>Peptoniphilus</taxon>
    </lineage>
</organism>
<feature type="domain" description="EamA" evidence="8">
    <location>
        <begin position="163"/>
        <end position="296"/>
    </location>
</feature>
<feature type="transmembrane region" description="Helical" evidence="7">
    <location>
        <begin position="109"/>
        <end position="126"/>
    </location>
</feature>
<evidence type="ECO:0000256" key="1">
    <source>
        <dbReference type="ARBA" id="ARBA00004651"/>
    </source>
</evidence>
<feature type="transmembrane region" description="Helical" evidence="7">
    <location>
        <begin position="12"/>
        <end position="34"/>
    </location>
</feature>
<keyword evidence="3" id="KW-1003">Cell membrane</keyword>
<keyword evidence="4 7" id="KW-0812">Transmembrane</keyword>
<feature type="transmembrane region" description="Helical" evidence="7">
    <location>
        <begin position="46"/>
        <end position="65"/>
    </location>
</feature>
<feature type="transmembrane region" description="Helical" evidence="7">
    <location>
        <begin position="192"/>
        <end position="210"/>
    </location>
</feature>
<comment type="similarity">
    <text evidence="2">Belongs to the EamA transporter family.</text>
</comment>
<dbReference type="AlphaFoldDB" id="A0A1W1V4H1"/>
<dbReference type="SUPFAM" id="SSF103481">
    <property type="entry name" value="Multidrug resistance efflux transporter EmrE"/>
    <property type="match status" value="2"/>
</dbReference>
<sequence>MEIQAKNNLKLGYFLTILGAIAWGFSGICGEYLIQTSHMDTGLIVYLRLTIAGLLLSLISIYKYKKESLSIFKNKKDLLNLVIFGVFGVLFCQYSYLSAIKYTNAPTGTVLQFLSSGIIVVYVCLVEKRLPKIIEVLAIVLSLLGVFGLATHFHLNALVISPLGLFWGVMAATSVVIYTLIPINLMLKYPKFAIIGFGMLISGIMFTVYLQPWNYSIPTDFISILALLGMIFIGTVFSFSSFLIGVSIVGPVMGGLIAGLEAVASLLFSIVLLGQTFTIQDLVSIALVMSSIVILSFKKD</sequence>